<name>A0A9P6B184_9AGAM</name>
<dbReference type="AlphaFoldDB" id="A0A9P6B184"/>
<feature type="compositionally biased region" description="Basic residues" evidence="6">
    <location>
        <begin position="1"/>
        <end position="10"/>
    </location>
</feature>
<dbReference type="Pfam" id="PF00503">
    <property type="entry name" value="G-alpha"/>
    <property type="match status" value="1"/>
</dbReference>
<keyword evidence="8" id="KW-1185">Reference proteome</keyword>
<dbReference type="Proteomes" id="UP000886523">
    <property type="component" value="Unassembled WGS sequence"/>
</dbReference>
<feature type="binding site" evidence="4">
    <location>
        <begin position="268"/>
        <end position="274"/>
    </location>
    <ligand>
        <name>GTP</name>
        <dbReference type="ChEBI" id="CHEBI:37565"/>
    </ligand>
</feature>
<proteinExistence type="predicted"/>
<dbReference type="InterPro" id="IPR011025">
    <property type="entry name" value="GproteinA_insert"/>
</dbReference>
<dbReference type="InterPro" id="IPR001019">
    <property type="entry name" value="Gprotein_alpha_su"/>
</dbReference>
<evidence type="ECO:0000256" key="4">
    <source>
        <dbReference type="PIRSR" id="PIRSR601019-1"/>
    </source>
</evidence>
<dbReference type="FunFam" id="3.40.50.300:FF:000720">
    <property type="entry name" value="Guanine nucleotide-binding protein G(k) subunit alpha"/>
    <property type="match status" value="1"/>
</dbReference>
<dbReference type="GO" id="GO:0005525">
    <property type="term" value="F:GTP binding"/>
    <property type="evidence" value="ECO:0007669"/>
    <property type="project" value="UniProtKB-KW"/>
</dbReference>
<dbReference type="Gene3D" id="3.40.50.300">
    <property type="entry name" value="P-loop containing nucleotide triphosphate hydrolases"/>
    <property type="match status" value="2"/>
</dbReference>
<feature type="binding site" evidence="4">
    <location>
        <begin position="366"/>
        <end position="369"/>
    </location>
    <ligand>
        <name>GTP</name>
        <dbReference type="ChEBI" id="CHEBI:37565"/>
    </ligand>
</feature>
<dbReference type="EMBL" id="MU128945">
    <property type="protein sequence ID" value="KAF9515823.1"/>
    <property type="molecule type" value="Genomic_DNA"/>
</dbReference>
<reference evidence="7" key="1">
    <citation type="journal article" date="2020" name="Nat. Commun.">
        <title>Large-scale genome sequencing of mycorrhizal fungi provides insights into the early evolution of symbiotic traits.</title>
        <authorList>
            <person name="Miyauchi S."/>
            <person name="Kiss E."/>
            <person name="Kuo A."/>
            <person name="Drula E."/>
            <person name="Kohler A."/>
            <person name="Sanchez-Garcia M."/>
            <person name="Morin E."/>
            <person name="Andreopoulos B."/>
            <person name="Barry K.W."/>
            <person name="Bonito G."/>
            <person name="Buee M."/>
            <person name="Carver A."/>
            <person name="Chen C."/>
            <person name="Cichocki N."/>
            <person name="Clum A."/>
            <person name="Culley D."/>
            <person name="Crous P.W."/>
            <person name="Fauchery L."/>
            <person name="Girlanda M."/>
            <person name="Hayes R.D."/>
            <person name="Keri Z."/>
            <person name="LaButti K."/>
            <person name="Lipzen A."/>
            <person name="Lombard V."/>
            <person name="Magnuson J."/>
            <person name="Maillard F."/>
            <person name="Murat C."/>
            <person name="Nolan M."/>
            <person name="Ohm R.A."/>
            <person name="Pangilinan J."/>
            <person name="Pereira M.F."/>
            <person name="Perotto S."/>
            <person name="Peter M."/>
            <person name="Pfister S."/>
            <person name="Riley R."/>
            <person name="Sitrit Y."/>
            <person name="Stielow J.B."/>
            <person name="Szollosi G."/>
            <person name="Zifcakova L."/>
            <person name="Stursova M."/>
            <person name="Spatafora J.W."/>
            <person name="Tedersoo L."/>
            <person name="Vaario L.M."/>
            <person name="Yamada A."/>
            <person name="Yan M."/>
            <person name="Wang P."/>
            <person name="Xu J."/>
            <person name="Bruns T."/>
            <person name="Baldrian P."/>
            <person name="Vilgalys R."/>
            <person name="Dunand C."/>
            <person name="Henrissat B."/>
            <person name="Grigoriev I.V."/>
            <person name="Hibbett D."/>
            <person name="Nagy L.G."/>
            <person name="Martin F.M."/>
        </authorList>
    </citation>
    <scope>NUCLEOTIDE SEQUENCE</scope>
    <source>
        <strain evidence="7">UP504</strain>
    </source>
</reference>
<feature type="region of interest" description="Disordered" evidence="6">
    <location>
        <begin position="1"/>
        <end position="30"/>
    </location>
</feature>
<dbReference type="GO" id="GO:0005737">
    <property type="term" value="C:cytoplasm"/>
    <property type="evidence" value="ECO:0007669"/>
    <property type="project" value="TreeGrafter"/>
</dbReference>
<feature type="binding site" evidence="5">
    <location>
        <position position="274"/>
    </location>
    <ligand>
        <name>Mg(2+)</name>
        <dbReference type="ChEBI" id="CHEBI:18420"/>
    </ligand>
</feature>
<keyword evidence="5" id="KW-0460">Magnesium</keyword>
<feature type="region of interest" description="Disordered" evidence="6">
    <location>
        <begin position="158"/>
        <end position="179"/>
    </location>
</feature>
<dbReference type="GO" id="GO:0005834">
    <property type="term" value="C:heterotrimeric G-protein complex"/>
    <property type="evidence" value="ECO:0007669"/>
    <property type="project" value="TreeGrafter"/>
</dbReference>
<dbReference type="SMART" id="SM00275">
    <property type="entry name" value="G_alpha"/>
    <property type="match status" value="1"/>
</dbReference>
<keyword evidence="5" id="KW-0479">Metal-binding</keyword>
<dbReference type="PROSITE" id="PS51882">
    <property type="entry name" value="G_ALPHA"/>
    <property type="match status" value="1"/>
</dbReference>
<keyword evidence="1 4" id="KW-0547">Nucleotide-binding</keyword>
<protein>
    <submittedName>
        <fullName evidence="7">Uncharacterized protein</fullName>
    </submittedName>
</protein>
<dbReference type="SUPFAM" id="SSF52540">
    <property type="entry name" value="P-loop containing nucleoside triphosphate hydrolases"/>
    <property type="match status" value="1"/>
</dbReference>
<evidence type="ECO:0000256" key="6">
    <source>
        <dbReference type="SAM" id="MobiDB-lite"/>
    </source>
</evidence>
<keyword evidence="3" id="KW-0807">Transducer</keyword>
<keyword evidence="2 4" id="KW-0342">GTP-binding</keyword>
<dbReference type="GO" id="GO:0046872">
    <property type="term" value="F:metal ion binding"/>
    <property type="evidence" value="ECO:0007669"/>
    <property type="project" value="UniProtKB-KW"/>
</dbReference>
<evidence type="ECO:0000313" key="8">
    <source>
        <dbReference type="Proteomes" id="UP000886523"/>
    </source>
</evidence>
<dbReference type="GO" id="GO:0031683">
    <property type="term" value="F:G-protein beta/gamma-subunit complex binding"/>
    <property type="evidence" value="ECO:0007669"/>
    <property type="project" value="InterPro"/>
</dbReference>
<dbReference type="PANTHER" id="PTHR10218">
    <property type="entry name" value="GTP-BINDING PROTEIN ALPHA SUBUNIT"/>
    <property type="match status" value="1"/>
</dbReference>
<evidence type="ECO:0000256" key="1">
    <source>
        <dbReference type="ARBA" id="ARBA00022741"/>
    </source>
</evidence>
<dbReference type="Gene3D" id="1.10.400.10">
    <property type="entry name" value="GI Alpha 1, domain 2-like"/>
    <property type="match status" value="2"/>
</dbReference>
<dbReference type="OrthoDB" id="5817230at2759"/>
<dbReference type="PRINTS" id="PR00318">
    <property type="entry name" value="GPROTEINA"/>
</dbReference>
<evidence type="ECO:0000313" key="7">
    <source>
        <dbReference type="EMBL" id="KAF9515823.1"/>
    </source>
</evidence>
<evidence type="ECO:0000256" key="2">
    <source>
        <dbReference type="ARBA" id="ARBA00023134"/>
    </source>
</evidence>
<dbReference type="PANTHER" id="PTHR10218:SF360">
    <property type="entry name" value="GUANINE NUCLEOTIDE-BINDING PROTEIN SUBUNIT ALPHA HOMOLOG"/>
    <property type="match status" value="1"/>
</dbReference>
<accession>A0A9P6B184</accession>
<dbReference type="GO" id="GO:0007188">
    <property type="term" value="P:adenylate cyclase-modulating G protein-coupled receptor signaling pathway"/>
    <property type="evidence" value="ECO:0007669"/>
    <property type="project" value="TreeGrafter"/>
</dbReference>
<evidence type="ECO:0000256" key="5">
    <source>
        <dbReference type="PIRSR" id="PIRSR601019-2"/>
    </source>
</evidence>
<dbReference type="GO" id="GO:0003924">
    <property type="term" value="F:GTPase activity"/>
    <property type="evidence" value="ECO:0007669"/>
    <property type="project" value="InterPro"/>
</dbReference>
<dbReference type="SUPFAM" id="SSF47895">
    <property type="entry name" value="Transducin (alpha subunit), insertion domain"/>
    <property type="match status" value="1"/>
</dbReference>
<comment type="caution">
    <text evidence="7">The sequence shown here is derived from an EMBL/GenBank/DDBJ whole genome shotgun (WGS) entry which is preliminary data.</text>
</comment>
<organism evidence="7 8">
    <name type="scientific">Hydnum rufescens UP504</name>
    <dbReference type="NCBI Taxonomy" id="1448309"/>
    <lineage>
        <taxon>Eukaryota</taxon>
        <taxon>Fungi</taxon>
        <taxon>Dikarya</taxon>
        <taxon>Basidiomycota</taxon>
        <taxon>Agaricomycotina</taxon>
        <taxon>Agaricomycetes</taxon>
        <taxon>Cantharellales</taxon>
        <taxon>Hydnaceae</taxon>
        <taxon>Hydnum</taxon>
    </lineage>
</organism>
<dbReference type="GO" id="GO:0001664">
    <property type="term" value="F:G protein-coupled receptor binding"/>
    <property type="evidence" value="ECO:0007669"/>
    <property type="project" value="TreeGrafter"/>
</dbReference>
<evidence type="ECO:0000256" key="3">
    <source>
        <dbReference type="ARBA" id="ARBA00023224"/>
    </source>
</evidence>
<sequence length="457" mass="52466">MPRKESRHRRCSFEERAHRSSASHRGCRTRERTGTEVSLLLLGQSESGKSTLQKQFQLLYAPSTFNEERPAWRAIIFINIISAVRDILRVLEDVAKKSPHFAGPSQRSDPLHLARLRLGPLLSMESKLVQAVDAGYHTDNDGSREIFVHQGWQRKHLATPRTETPGGARSLDETHRESLEDETLSETSHLLDVCKDYIRELSGHPDVIRLTESGKIMLKESSSLSVCMFFICLPCLELNNFLMARSSFLSDLDRLALPQWVPTDSDILYARVRTVGVATHHYSISVRNKTRSWRLFDVGGTRGQRKAWLPFFEGTTAVIFLAPVSVFDEFLDEAPETNRMDDCMQLFSDISSSPLLKKTHIVLFLNKSDILRRKLLHGIRITDFINTFAPRENEISVALQFFRDHFSEIFFRTNKVNDRRQLFVHATTIVDIPLMRKLIDRVVTAIFFEHFRSATLI</sequence>
<dbReference type="InterPro" id="IPR027417">
    <property type="entry name" value="P-loop_NTPase"/>
</dbReference>
<gene>
    <name evidence="7" type="ORF">BS47DRAFT_721362</name>
</gene>